<evidence type="ECO:0000259" key="4">
    <source>
        <dbReference type="Pfam" id="PF09094"/>
    </source>
</evidence>
<dbReference type="AlphaFoldDB" id="A0A9D6L978"/>
<reference evidence="5" key="1">
    <citation type="submission" date="2020-07" db="EMBL/GenBank/DDBJ databases">
        <title>Huge and variable diversity of episymbiotic CPR bacteria and DPANN archaea in groundwater ecosystems.</title>
        <authorList>
            <person name="He C.Y."/>
            <person name="Keren R."/>
            <person name="Whittaker M."/>
            <person name="Farag I.F."/>
            <person name="Doudna J."/>
            <person name="Cate J.H.D."/>
            <person name="Banfield J.F."/>
        </authorList>
    </citation>
    <scope>NUCLEOTIDE SEQUENCE</scope>
    <source>
        <strain evidence="5">NC_groundwater_928_Pr1_S-0.2um_72_17</strain>
    </source>
</reference>
<evidence type="ECO:0000313" key="6">
    <source>
        <dbReference type="Proteomes" id="UP000807850"/>
    </source>
</evidence>
<evidence type="ECO:0000313" key="5">
    <source>
        <dbReference type="EMBL" id="MBI3540169.1"/>
    </source>
</evidence>
<dbReference type="InterPro" id="IPR052046">
    <property type="entry name" value="GH57_Enzymes"/>
</dbReference>
<dbReference type="PANTHER" id="PTHR36306">
    <property type="entry name" value="ALPHA-AMYLASE-RELATED-RELATED"/>
    <property type="match status" value="1"/>
</dbReference>
<evidence type="ECO:0000256" key="2">
    <source>
        <dbReference type="ARBA" id="ARBA00023277"/>
    </source>
</evidence>
<keyword evidence="2" id="KW-0119">Carbohydrate metabolism</keyword>
<dbReference type="InterPro" id="IPR004300">
    <property type="entry name" value="Glyco_hydro_57_N"/>
</dbReference>
<dbReference type="SUPFAM" id="SSF88688">
    <property type="entry name" value="Families 57/38 glycoside transferase middle domain"/>
    <property type="match status" value="1"/>
</dbReference>
<organism evidence="5 6">
    <name type="scientific">Eiseniibacteriota bacterium</name>
    <dbReference type="NCBI Taxonomy" id="2212470"/>
    <lineage>
        <taxon>Bacteria</taxon>
        <taxon>Candidatus Eiseniibacteriota</taxon>
    </lineage>
</organism>
<comment type="caution">
    <text evidence="5">The sequence shown here is derived from an EMBL/GenBank/DDBJ whole genome shotgun (WGS) entry which is preliminary data.</text>
</comment>
<dbReference type="GO" id="GO:0005975">
    <property type="term" value="P:carbohydrate metabolic process"/>
    <property type="evidence" value="ECO:0007669"/>
    <property type="project" value="InterPro"/>
</dbReference>
<accession>A0A9D6L978</accession>
<protein>
    <submittedName>
        <fullName evidence="5">DUF1925 domain-containing protein</fullName>
    </submittedName>
</protein>
<gene>
    <name evidence="5" type="ORF">HY076_07845</name>
</gene>
<dbReference type="GO" id="GO:0003824">
    <property type="term" value="F:catalytic activity"/>
    <property type="evidence" value="ECO:0007669"/>
    <property type="project" value="InterPro"/>
</dbReference>
<dbReference type="PANTHER" id="PTHR36306:SF1">
    <property type="entry name" value="ALPHA-AMYLASE-RELATED"/>
    <property type="match status" value="1"/>
</dbReference>
<evidence type="ECO:0000256" key="1">
    <source>
        <dbReference type="ARBA" id="ARBA00006821"/>
    </source>
</evidence>
<feature type="domain" description="Alpha-amylase/4-alpha-glucanotransferase central" evidence="4">
    <location>
        <begin position="312"/>
        <end position="401"/>
    </location>
</feature>
<dbReference type="InterPro" id="IPR028995">
    <property type="entry name" value="Glyco_hydro_57/38_cen_sf"/>
</dbReference>
<dbReference type="InterPro" id="IPR015178">
    <property type="entry name" value="A-amylase/a-glucTrfase_central"/>
</dbReference>
<sequence length="401" mass="45513">MTRPVTLTLVVHDHQPVGNFDGVFQQAFADAYAPFLAFLERRPALRLAMHHSGPLLQWIALHHPEYLRALRALVDRGQVELWGGGFFEPILPAIPEVDRRGQIRAMADWLELEMGRRPSGLWLAERVWEPGLASSLAAAGVACTAVDDAHFIAAGLERDALWGHFITEDQGRSITVLPIHRELRYLIPFGEPDDVIAVLRRVADGGEGRIAVLGDDGEKFGVWPGTHALCYEKRWLDRFADALEANPWIELRTPAEAIAHHPSRGLVYLPTASYHEMEEWALPPAAQERHARAAARLEPEFGEGARDLLRGGLWRNFQARYPEANRLHKRMLIASRKLWERPDTDLERGAAAEDDRAWREARTRLWRAQCNCPYWHGVFGGLYLPHLRAAVYRELIAAERY</sequence>
<dbReference type="Proteomes" id="UP000807850">
    <property type="component" value="Unassembled WGS sequence"/>
</dbReference>
<dbReference type="SUPFAM" id="SSF88713">
    <property type="entry name" value="Glycoside hydrolase/deacetylase"/>
    <property type="match status" value="1"/>
</dbReference>
<dbReference type="InterPro" id="IPR011330">
    <property type="entry name" value="Glyco_hydro/deAcase_b/a-brl"/>
</dbReference>
<dbReference type="EMBL" id="JACQAY010000258">
    <property type="protein sequence ID" value="MBI3540169.1"/>
    <property type="molecule type" value="Genomic_DNA"/>
</dbReference>
<name>A0A9D6L978_UNCEI</name>
<feature type="non-terminal residue" evidence="5">
    <location>
        <position position="401"/>
    </location>
</feature>
<dbReference type="Pfam" id="PF03065">
    <property type="entry name" value="Glyco_hydro_57"/>
    <property type="match status" value="1"/>
</dbReference>
<dbReference type="CDD" id="cd10793">
    <property type="entry name" value="GH57N_TLGT_like"/>
    <property type="match status" value="1"/>
</dbReference>
<dbReference type="Gene3D" id="3.20.110.20">
    <property type="match status" value="1"/>
</dbReference>
<feature type="domain" description="Glycoside hydrolase family 57 N-terminal" evidence="3">
    <location>
        <begin position="9"/>
        <end position="270"/>
    </location>
</feature>
<evidence type="ECO:0000259" key="3">
    <source>
        <dbReference type="Pfam" id="PF03065"/>
    </source>
</evidence>
<comment type="similarity">
    <text evidence="1">Belongs to the glycosyl hydrolase 57 family.</text>
</comment>
<dbReference type="Pfam" id="PF09094">
    <property type="entry name" value="AmyA-A_glucT_m"/>
    <property type="match status" value="1"/>
</dbReference>
<proteinExistence type="inferred from homology"/>